<dbReference type="SUPFAM" id="SSF64263">
    <property type="entry name" value="Prokaryotic ribosomal protein L17"/>
    <property type="match status" value="1"/>
</dbReference>
<dbReference type="PROSITE" id="PS01167">
    <property type="entry name" value="RIBOSOMAL_L17"/>
    <property type="match status" value="1"/>
</dbReference>
<evidence type="ECO:0000256" key="4">
    <source>
        <dbReference type="RuleBase" id="RU000660"/>
    </source>
</evidence>
<keyword evidence="2 4" id="KW-0689">Ribosomal protein</keyword>
<protein>
    <recommendedName>
        <fullName evidence="8">Ribosomal protein L17</fullName>
    </recommendedName>
</protein>
<evidence type="ECO:0000256" key="2">
    <source>
        <dbReference type="ARBA" id="ARBA00022980"/>
    </source>
</evidence>
<dbReference type="Proteomes" id="UP001244341">
    <property type="component" value="Chromosome 10b"/>
</dbReference>
<dbReference type="PANTHER" id="PTHR14413">
    <property type="entry name" value="RIBOSOMAL PROTEIN L17"/>
    <property type="match status" value="1"/>
</dbReference>
<feature type="compositionally biased region" description="Low complexity" evidence="5">
    <location>
        <begin position="139"/>
        <end position="150"/>
    </location>
</feature>
<name>A0ABY8UCS2_TETOB</name>
<dbReference type="Gene3D" id="3.90.1030.10">
    <property type="entry name" value="Ribosomal protein L17"/>
    <property type="match status" value="1"/>
</dbReference>
<dbReference type="PANTHER" id="PTHR14413:SF16">
    <property type="entry name" value="LARGE RIBOSOMAL SUBUNIT PROTEIN BL17M"/>
    <property type="match status" value="1"/>
</dbReference>
<dbReference type="EMBL" id="CP126217">
    <property type="protein sequence ID" value="WIA19095.1"/>
    <property type="molecule type" value="Genomic_DNA"/>
</dbReference>
<sequence>MLRTMVTQLLEHERIQTTLPKAKELRKVADRVVTYAKKGNKTGAVLAGVGVRTERELHKLLTGNKTGAVLAGAVVRTERELHKLMTVMAERYKQRQGGYTRVVQLGRRQHDAAPMAYIEYVDRPGELRPAQPPQESHMQRAAQAALRQRQRQLLQEYKQQQASRPAASSSSGQ</sequence>
<organism evidence="6 7">
    <name type="scientific">Tetradesmus obliquus</name>
    <name type="common">Green alga</name>
    <name type="synonym">Acutodesmus obliquus</name>
    <dbReference type="NCBI Taxonomy" id="3088"/>
    <lineage>
        <taxon>Eukaryota</taxon>
        <taxon>Viridiplantae</taxon>
        <taxon>Chlorophyta</taxon>
        <taxon>core chlorophytes</taxon>
        <taxon>Chlorophyceae</taxon>
        <taxon>CS clade</taxon>
        <taxon>Sphaeropleales</taxon>
        <taxon>Scenedesmaceae</taxon>
        <taxon>Tetradesmus</taxon>
    </lineage>
</organism>
<keyword evidence="7" id="KW-1185">Reference proteome</keyword>
<dbReference type="Pfam" id="PF01196">
    <property type="entry name" value="Ribosomal_L17"/>
    <property type="match status" value="1"/>
</dbReference>
<dbReference type="InterPro" id="IPR047859">
    <property type="entry name" value="Ribosomal_bL17_CS"/>
</dbReference>
<gene>
    <name evidence="6" type="ORF">OEZ85_003743</name>
</gene>
<evidence type="ECO:0000256" key="1">
    <source>
        <dbReference type="ARBA" id="ARBA00008777"/>
    </source>
</evidence>
<evidence type="ECO:0008006" key="8">
    <source>
        <dbReference type="Google" id="ProtNLM"/>
    </source>
</evidence>
<evidence type="ECO:0000313" key="7">
    <source>
        <dbReference type="Proteomes" id="UP001244341"/>
    </source>
</evidence>
<evidence type="ECO:0000256" key="3">
    <source>
        <dbReference type="ARBA" id="ARBA00023274"/>
    </source>
</evidence>
<proteinExistence type="inferred from homology"/>
<feature type="region of interest" description="Disordered" evidence="5">
    <location>
        <begin position="125"/>
        <end position="150"/>
    </location>
</feature>
<evidence type="ECO:0000313" key="6">
    <source>
        <dbReference type="EMBL" id="WIA19095.1"/>
    </source>
</evidence>
<evidence type="ECO:0000256" key="5">
    <source>
        <dbReference type="SAM" id="MobiDB-lite"/>
    </source>
</evidence>
<dbReference type="InterPro" id="IPR036373">
    <property type="entry name" value="Ribosomal_bL17_sf"/>
</dbReference>
<keyword evidence="3 4" id="KW-0687">Ribonucleoprotein</keyword>
<reference evidence="6 7" key="1">
    <citation type="submission" date="2023-05" db="EMBL/GenBank/DDBJ databases">
        <title>A 100% complete, gapless, phased diploid assembly of the Scenedesmus obliquus UTEX 3031 genome.</title>
        <authorList>
            <person name="Biondi T.C."/>
            <person name="Hanschen E.R."/>
            <person name="Kwon T."/>
            <person name="Eng W."/>
            <person name="Kruse C.P.S."/>
            <person name="Koehler S.I."/>
            <person name="Kunde Y."/>
            <person name="Gleasner C.D."/>
            <person name="You Mak K.T."/>
            <person name="Polle J."/>
            <person name="Hovde B.T."/>
            <person name="Starkenburg S.R."/>
        </authorList>
    </citation>
    <scope>NUCLEOTIDE SEQUENCE [LARGE SCALE GENOMIC DNA]</scope>
    <source>
        <strain evidence="6 7">DOE0152z</strain>
    </source>
</reference>
<dbReference type="NCBIfam" id="TIGR00059">
    <property type="entry name" value="L17"/>
    <property type="match status" value="1"/>
</dbReference>
<dbReference type="InterPro" id="IPR000456">
    <property type="entry name" value="Ribosomal_bL17"/>
</dbReference>
<accession>A0ABY8UCS2</accession>
<comment type="similarity">
    <text evidence="1 4">Belongs to the bacterial ribosomal protein bL17 family.</text>
</comment>